<dbReference type="InterPro" id="IPR023393">
    <property type="entry name" value="START-like_dom_sf"/>
</dbReference>
<dbReference type="OrthoDB" id="158932at2759"/>
<gene>
    <name evidence="1" type="ORF">Poli38472_012589</name>
</gene>
<dbReference type="EMBL" id="SPLM01000076">
    <property type="protein sequence ID" value="TMW61398.1"/>
    <property type="molecule type" value="Genomic_DNA"/>
</dbReference>
<dbReference type="InterPro" id="IPR011011">
    <property type="entry name" value="Znf_FYVE_PHD"/>
</dbReference>
<evidence type="ECO:0000313" key="1">
    <source>
        <dbReference type="EMBL" id="TMW61398.1"/>
    </source>
</evidence>
<comment type="caution">
    <text evidence="1">The sequence shown here is derived from an EMBL/GenBank/DDBJ whole genome shotgun (WGS) entry which is preliminary data.</text>
</comment>
<dbReference type="SUPFAM" id="SSF57903">
    <property type="entry name" value="FYVE/PHD zinc finger"/>
    <property type="match status" value="1"/>
</dbReference>
<protein>
    <recommendedName>
        <fullName evidence="3">FYVE-type domain-containing protein</fullName>
    </recommendedName>
</protein>
<dbReference type="Proteomes" id="UP000794436">
    <property type="component" value="Unassembled WGS sequence"/>
</dbReference>
<name>A0A8K1CE85_PYTOL</name>
<reference evidence="1" key="1">
    <citation type="submission" date="2019-03" db="EMBL/GenBank/DDBJ databases">
        <title>Long read genome sequence of the mycoparasitic Pythium oligandrum ATCC 38472 isolated from sugarbeet rhizosphere.</title>
        <authorList>
            <person name="Gaulin E."/>
        </authorList>
    </citation>
    <scope>NUCLEOTIDE SEQUENCE</scope>
    <source>
        <strain evidence="1">ATCC 38472_TT</strain>
    </source>
</reference>
<dbReference type="InterPro" id="IPR052727">
    <property type="entry name" value="Rab4/Rab5_effector"/>
</dbReference>
<proteinExistence type="predicted"/>
<dbReference type="Gene3D" id="3.30.530.20">
    <property type="match status" value="1"/>
</dbReference>
<evidence type="ECO:0000313" key="2">
    <source>
        <dbReference type="Proteomes" id="UP000794436"/>
    </source>
</evidence>
<accession>A0A8K1CE85</accession>
<dbReference type="AlphaFoldDB" id="A0A8K1CE85"/>
<evidence type="ECO:0008006" key="3">
    <source>
        <dbReference type="Google" id="ProtNLM"/>
    </source>
</evidence>
<sequence length="413" mass="46133">MARHLSPFHSLRLSSEDELAVIQQASAVLHQTLALETEYRRQGAKVDTKEWKKVSTIDDFHVYKQRRRARREADAKSLRGTVIEEEEIAPPELFSMREDLSSKHWRISVDDTLENTAASSSSSGDCGDERRVPRILCAGNVEGTLEDFMYGVYDGDDVAWRVRTAYIKDKFADARILATIHAPTEDDPCRFLGIKWFSTEYPPLVGTFIQKRDVLVIEAMGITKDEHGVPYGYYLMHDFHHPSLPSRTDSGVVRLKFNLCFINRQVSSDRIGQYARGHVDPGGSLPSSVSVAIAAISLASTANSVETAYNKKLSWLMTQQQHTRRSTLSSAPTSVCASCKKSSMGLLSRGPTNCHVCGLSHCSKCTVERKLVVDIYAPQVTLRALPFCFGCVLRAKQLVPMDLARVTNMKKQS</sequence>
<dbReference type="PANTHER" id="PTHR13510">
    <property type="entry name" value="FYVE-FINGER-CONTAINING RAB5 EFFECTOR PROTEIN RABENOSYN-5-RELATED"/>
    <property type="match status" value="1"/>
</dbReference>
<dbReference type="PANTHER" id="PTHR13510:SF44">
    <property type="entry name" value="RABENOSYN-5"/>
    <property type="match status" value="1"/>
</dbReference>
<keyword evidence="2" id="KW-1185">Reference proteome</keyword>
<organism evidence="1 2">
    <name type="scientific">Pythium oligandrum</name>
    <name type="common">Mycoparasitic fungus</name>
    <dbReference type="NCBI Taxonomy" id="41045"/>
    <lineage>
        <taxon>Eukaryota</taxon>
        <taxon>Sar</taxon>
        <taxon>Stramenopiles</taxon>
        <taxon>Oomycota</taxon>
        <taxon>Peronosporomycetes</taxon>
        <taxon>Pythiales</taxon>
        <taxon>Pythiaceae</taxon>
        <taxon>Pythium</taxon>
    </lineage>
</organism>